<dbReference type="SUPFAM" id="SSF57850">
    <property type="entry name" value="RING/U-box"/>
    <property type="match status" value="1"/>
</dbReference>
<organism evidence="3 4">
    <name type="scientific">Drechslerella stenobrocha 248</name>
    <dbReference type="NCBI Taxonomy" id="1043628"/>
    <lineage>
        <taxon>Eukaryota</taxon>
        <taxon>Fungi</taxon>
        <taxon>Dikarya</taxon>
        <taxon>Ascomycota</taxon>
        <taxon>Pezizomycotina</taxon>
        <taxon>Orbiliomycetes</taxon>
        <taxon>Orbiliales</taxon>
        <taxon>Orbiliaceae</taxon>
        <taxon>Drechslerella</taxon>
    </lineage>
</organism>
<dbReference type="Gene3D" id="3.30.40.10">
    <property type="entry name" value="Zinc/RING finger domain, C3HC4 (zinc finger)"/>
    <property type="match status" value="1"/>
</dbReference>
<dbReference type="OrthoDB" id="8062037at2759"/>
<evidence type="ECO:0000259" key="2">
    <source>
        <dbReference type="Pfam" id="PF17123"/>
    </source>
</evidence>
<evidence type="ECO:0000313" key="4">
    <source>
        <dbReference type="Proteomes" id="UP000024837"/>
    </source>
</evidence>
<feature type="region of interest" description="Disordered" evidence="1">
    <location>
        <begin position="67"/>
        <end position="183"/>
    </location>
</feature>
<dbReference type="EMBL" id="KI966411">
    <property type="protein sequence ID" value="EWC47196.1"/>
    <property type="molecule type" value="Genomic_DNA"/>
</dbReference>
<dbReference type="AlphaFoldDB" id="W7HSX7"/>
<dbReference type="HOGENOM" id="CLU_1038785_0_0_1"/>
<protein>
    <recommendedName>
        <fullName evidence="2">RING-type domain-containing protein</fullName>
    </recommendedName>
</protein>
<sequence length="334" mass="36011">MPDDLTSSGSIGPLNFFRMFRFGPTSSTNPPAAEPARVVPVIIVGIRSVNPRETDGRDGRASTFLEALSSTPIPTDADSRRSSFTGRTRSTRSYNTPGIEGEAPAESFIPATSIPSPAFGSTGNLRSLQSDEGDFSSAPNGGPRWNTSHASPDELQRSLSSHNSDDDLQPAGLVSPDSPRPPAEGTRSWIIYVLGGSYPENHPILTTPSLFTDAPTYEDMMLLSSLIAPVKPPVASREDVESAGGLFRVRLEGSLEVQSEDDREDFELRVGERCLVCLSDFENGEVCRQLARCQHIFHQDCIDEGAIPVPSAAAKVLTKRQLLTASVRGREPIT</sequence>
<dbReference type="PANTHER" id="PTHR45676:SF41">
    <property type="entry name" value="RING-H2 FINGER PROTEIN ATL66"/>
    <property type="match status" value="1"/>
</dbReference>
<name>W7HSX7_9PEZI</name>
<feature type="domain" description="RING-type" evidence="2">
    <location>
        <begin position="274"/>
        <end position="302"/>
    </location>
</feature>
<proteinExistence type="predicted"/>
<dbReference type="InterPro" id="IPR001841">
    <property type="entry name" value="Znf_RING"/>
</dbReference>
<dbReference type="PANTHER" id="PTHR45676">
    <property type="entry name" value="RING-H2 FINGER PROTEIN ATL51-RELATED"/>
    <property type="match status" value="1"/>
</dbReference>
<dbReference type="Pfam" id="PF17123">
    <property type="entry name" value="zf-RING_11"/>
    <property type="match status" value="1"/>
</dbReference>
<evidence type="ECO:0000256" key="1">
    <source>
        <dbReference type="SAM" id="MobiDB-lite"/>
    </source>
</evidence>
<gene>
    <name evidence="3" type="ORF">DRE_03315</name>
</gene>
<feature type="compositionally biased region" description="Low complexity" evidence="1">
    <location>
        <begin position="82"/>
        <end position="93"/>
    </location>
</feature>
<feature type="compositionally biased region" description="Polar residues" evidence="1">
    <location>
        <begin position="113"/>
        <end position="130"/>
    </location>
</feature>
<dbReference type="Proteomes" id="UP000024837">
    <property type="component" value="Unassembled WGS sequence"/>
</dbReference>
<reference evidence="3 4" key="1">
    <citation type="submission" date="2013-05" db="EMBL/GenBank/DDBJ databases">
        <title>Drechslerella stenobrocha genome reveals carnivorous origination and mechanical trapping mechanism of predatory fungi.</title>
        <authorList>
            <person name="Liu X."/>
            <person name="Zhang W."/>
            <person name="Liu K."/>
        </authorList>
    </citation>
    <scope>NUCLEOTIDE SEQUENCE [LARGE SCALE GENOMIC DNA]</scope>
    <source>
        <strain evidence="3 4">248</strain>
    </source>
</reference>
<evidence type="ECO:0000313" key="3">
    <source>
        <dbReference type="EMBL" id="EWC47196.1"/>
    </source>
</evidence>
<dbReference type="InterPro" id="IPR013083">
    <property type="entry name" value="Znf_RING/FYVE/PHD"/>
</dbReference>
<accession>W7HSX7</accession>
<keyword evidence="4" id="KW-1185">Reference proteome</keyword>